<name>U6F2A3_LACHE</name>
<evidence type="ECO:0000313" key="2">
    <source>
        <dbReference type="Proteomes" id="UP000017248"/>
    </source>
</evidence>
<comment type="caution">
    <text evidence="1">The sequence shown here is derived from an EMBL/GenBank/DDBJ whole genome shotgun (WGS) entry which is preliminary data.</text>
</comment>
<sequence length="10" mass="1259">MNRKQPLCRL</sequence>
<keyword evidence="2" id="KW-1185">Reference proteome</keyword>
<dbReference type="EMBL" id="CBUK010000060">
    <property type="protein sequence ID" value="CDI58257.1"/>
    <property type="molecule type" value="Genomic_DNA"/>
</dbReference>
<organism evidence="1 2">
    <name type="scientific">Lactobacillus helveticus CIRM-BIA 951</name>
    <dbReference type="NCBI Taxonomy" id="1226334"/>
    <lineage>
        <taxon>Bacteria</taxon>
        <taxon>Bacillati</taxon>
        <taxon>Bacillota</taxon>
        <taxon>Bacilli</taxon>
        <taxon>Lactobacillales</taxon>
        <taxon>Lactobacillaceae</taxon>
        <taxon>Lactobacillus</taxon>
    </lineage>
</organism>
<proteinExistence type="predicted"/>
<protein>
    <submittedName>
        <fullName evidence="1">Uncharacterized protein</fullName>
    </submittedName>
</protein>
<evidence type="ECO:0000313" key="1">
    <source>
        <dbReference type="EMBL" id="CDI58257.1"/>
    </source>
</evidence>
<accession>U6F2A3</accession>
<reference evidence="1" key="1">
    <citation type="submission" date="2013-09" db="EMBL/GenBank/DDBJ databases">
        <title>Draft Genome Sequence of five Lactobacillus helveticus strains CIRM-BIA 101T, 103, 104, 951 and 953 isolated from milk product.</title>
        <authorList>
            <person name="Valence F."/>
            <person name="Chuat V."/>
            <person name="Ma L."/>
            <person name="Creno S."/>
            <person name="Falentin H."/>
            <person name="Lortal S."/>
            <person name="Bizet C."/>
            <person name="Clermont D."/>
            <person name="Loux V."/>
            <person name="Bouchier C."/>
            <person name="Cousin S."/>
        </authorList>
    </citation>
    <scope>NUCLEOTIDE SEQUENCE [LARGE SCALE GENOMIC DNA]</scope>
    <source>
        <strain evidence="1">CIRM-BIA 951</strain>
    </source>
</reference>
<dbReference type="Proteomes" id="UP000017248">
    <property type="component" value="Unassembled WGS sequence"/>
</dbReference>
<dbReference type="HOGENOM" id="CLU_3438274_0_0_9"/>
<gene>
    <name evidence="1" type="ORF">LHCIRMBIA951_01209</name>
</gene>